<keyword evidence="1" id="KW-0472">Membrane</keyword>
<accession>A0A2P6QEW2</accession>
<gene>
    <name evidence="2" type="ORF">RchiOBHm_Chr5g0049591</name>
</gene>
<keyword evidence="3" id="KW-1185">Reference proteome</keyword>
<keyword evidence="1" id="KW-1133">Transmembrane helix</keyword>
<evidence type="ECO:0000256" key="1">
    <source>
        <dbReference type="SAM" id="Phobius"/>
    </source>
</evidence>
<comment type="caution">
    <text evidence="2">The sequence shown here is derived from an EMBL/GenBank/DDBJ whole genome shotgun (WGS) entry which is preliminary data.</text>
</comment>
<protein>
    <submittedName>
        <fullName evidence="2">Uncharacterized protein</fullName>
    </submittedName>
</protein>
<evidence type="ECO:0000313" key="2">
    <source>
        <dbReference type="EMBL" id="PRQ32722.1"/>
    </source>
</evidence>
<proteinExistence type="predicted"/>
<evidence type="ECO:0000313" key="3">
    <source>
        <dbReference type="Proteomes" id="UP000238479"/>
    </source>
</evidence>
<organism evidence="2 3">
    <name type="scientific">Rosa chinensis</name>
    <name type="common">China rose</name>
    <dbReference type="NCBI Taxonomy" id="74649"/>
    <lineage>
        <taxon>Eukaryota</taxon>
        <taxon>Viridiplantae</taxon>
        <taxon>Streptophyta</taxon>
        <taxon>Embryophyta</taxon>
        <taxon>Tracheophyta</taxon>
        <taxon>Spermatophyta</taxon>
        <taxon>Magnoliopsida</taxon>
        <taxon>eudicotyledons</taxon>
        <taxon>Gunneridae</taxon>
        <taxon>Pentapetalae</taxon>
        <taxon>rosids</taxon>
        <taxon>fabids</taxon>
        <taxon>Rosales</taxon>
        <taxon>Rosaceae</taxon>
        <taxon>Rosoideae</taxon>
        <taxon>Rosoideae incertae sedis</taxon>
        <taxon>Rosa</taxon>
    </lineage>
</organism>
<dbReference type="AlphaFoldDB" id="A0A2P6QEW2"/>
<feature type="transmembrane region" description="Helical" evidence="1">
    <location>
        <begin position="150"/>
        <end position="167"/>
    </location>
</feature>
<dbReference type="Gramene" id="PRQ32722">
    <property type="protein sequence ID" value="PRQ32722"/>
    <property type="gene ID" value="RchiOBHm_Chr5g0049591"/>
</dbReference>
<dbReference type="EMBL" id="PDCK01000043">
    <property type="protein sequence ID" value="PRQ32722.1"/>
    <property type="molecule type" value="Genomic_DNA"/>
</dbReference>
<keyword evidence="1" id="KW-0812">Transmembrane</keyword>
<dbReference type="Proteomes" id="UP000238479">
    <property type="component" value="Chromosome 5"/>
</dbReference>
<sequence length="187" mass="21518">MGKKNKTRDKKKKKKVARDRPIYLYVEVKADDNSVSCLWFVIEDGRRPRQISGSEEIDDDDKVIFRRLDLPEFDDYYLRLPRSVVVLDSRLFMIGGSQCRKRDCSVESYIGYDYLDLKPSYVAKEWRSEQGVSFPSQQSVARYKDGRTSIFTPIPLVLIITCLVMIWRKTSGTASLAVSGVSGALEW</sequence>
<reference evidence="2 3" key="1">
    <citation type="journal article" date="2018" name="Nat. Genet.">
        <title>The Rosa genome provides new insights in the design of modern roses.</title>
        <authorList>
            <person name="Bendahmane M."/>
        </authorList>
    </citation>
    <scope>NUCLEOTIDE SEQUENCE [LARGE SCALE GENOMIC DNA]</scope>
    <source>
        <strain evidence="3">cv. Old Blush</strain>
    </source>
</reference>
<name>A0A2P6QEW2_ROSCH</name>